<dbReference type="AlphaFoldDB" id="A0A059Y7Y3"/>
<accession>A0A059Y7Y3</accession>
<gene>
    <name evidence="1" type="ORF">K668_00865</name>
</gene>
<dbReference type="PATRIC" id="fig|1316930.3.peg.178"/>
<dbReference type="HOGENOM" id="CLU_572142_0_0_14"/>
<dbReference type="EMBL" id="CP005933">
    <property type="protein sequence ID" value="AIA33761.1"/>
    <property type="molecule type" value="Genomic_DNA"/>
</dbReference>
<name>A0A059Y7Y3_MYCBV</name>
<dbReference type="NCBIfam" id="NF045878">
    <property type="entry name" value="Mbov_0186_LP"/>
    <property type="match status" value="1"/>
</dbReference>
<proteinExistence type="predicted"/>
<evidence type="ECO:0008006" key="3">
    <source>
        <dbReference type="Google" id="ProtNLM"/>
    </source>
</evidence>
<dbReference type="RefSeq" id="WP_013954621.1">
    <property type="nucleotide sequence ID" value="NZ_CP005933.1"/>
</dbReference>
<reference evidence="1 2" key="1">
    <citation type="submission" date="2013-04" db="EMBL/GenBank/DDBJ databases">
        <authorList>
            <person name="Lin L."/>
            <person name="Zeng Z."/>
            <person name="Xie J."/>
            <person name="Luo L."/>
            <person name="Yang Z."/>
            <person name="Liang W."/>
            <person name="Lin H."/>
            <person name="Dong C."/>
            <person name="Sun Y."/>
        </authorList>
    </citation>
    <scope>NUCLEOTIDE SEQUENCE [LARGE SCALE GENOMIC DNA]</scope>
    <source>
        <strain evidence="1 2">CQ-W70</strain>
    </source>
</reference>
<evidence type="ECO:0000313" key="1">
    <source>
        <dbReference type="EMBL" id="AIA33761.1"/>
    </source>
</evidence>
<evidence type="ECO:0000313" key="2">
    <source>
        <dbReference type="Proteomes" id="UP000027182"/>
    </source>
</evidence>
<sequence length="474" mass="55618">MARKLQRFALSKKANITSCLGAITIPVLFSISTISCGEYYISYTEESFLIHFKLFDFKLYEKKILQTLESTNTIETLGRKYDSFNADSEFKDRFKEVFYNFVKLINNFTYAANQEIPGIENEYISYLIYTINLYDSFYSKEIDNSKVVKEYNPKLAYTALTPGSIIYFSGLKYMKQIWDEEIKNDLPNLKNSSFKNLSAFLSKYVYDNSVKLESFVKREKATRPRTVVNNGRKKYRDIYDFYPINYVPERIEYIEEHNYAKKLPENNNARLINNHRKFGIFDVKKESLIIDSKTVNALTFKFNKLYNLNDISVTAHYNKNESGNLLNFIDINFAYRPKLMSFKEFFDFVKKIKFRKSNLLESEIGTGYIDLDKLLQPVDKISAKKFSVFNINTYDFGKFTRGNLASTATGNYGNKHNSKYDKNVFLDYINLLKLDPKSKNTELFITPESWAINDIYKKDWEKLLPNILKSLEKS</sequence>
<organism evidence="1 2">
    <name type="scientific">Mycoplasmopsis bovis CQ-W70</name>
    <dbReference type="NCBI Taxonomy" id="1316930"/>
    <lineage>
        <taxon>Bacteria</taxon>
        <taxon>Bacillati</taxon>
        <taxon>Mycoplasmatota</taxon>
        <taxon>Mycoplasmoidales</taxon>
        <taxon>Metamycoplasmataceae</taxon>
        <taxon>Mycoplasmopsis</taxon>
    </lineage>
</organism>
<dbReference type="Proteomes" id="UP000027182">
    <property type="component" value="Chromosome"/>
</dbReference>
<protein>
    <recommendedName>
        <fullName evidence="3">Lipoprotein</fullName>
    </recommendedName>
</protein>
<dbReference type="KEGG" id="mbq:K668_00865"/>